<comment type="caution">
    <text evidence="1">The sequence shown here is derived from an EMBL/GenBank/DDBJ whole genome shotgun (WGS) entry which is preliminary data.</text>
</comment>
<reference evidence="1 2" key="1">
    <citation type="journal article" date="2019" name="Science, e1252229">
        <title>Invertible promoters mediate bacterial phase variation, antibiotic resistance, and host adaptation in the gut.</title>
        <authorList>
            <person name="Jiang X."/>
            <person name="Hall A.B."/>
            <person name="Arthur T.D."/>
            <person name="Plichta D.R."/>
            <person name="Covington C.T."/>
            <person name="Poyet M."/>
            <person name="Crothers J."/>
            <person name="Moses P.L."/>
            <person name="Tolonen A.C."/>
            <person name="Vlamakis H."/>
            <person name="Alm E.J."/>
            <person name="Xavier R.J."/>
        </authorList>
    </citation>
    <scope>NUCLEOTIDE SEQUENCE [LARGE SCALE GENOMIC DNA]</scope>
    <source>
        <strain evidence="2">aa_0143</strain>
    </source>
</reference>
<gene>
    <name evidence="1" type="ORF">EAI93_02580</name>
</gene>
<protein>
    <submittedName>
        <fullName evidence="1">Uncharacterized protein</fullName>
    </submittedName>
</protein>
<evidence type="ECO:0000313" key="1">
    <source>
        <dbReference type="EMBL" id="RYS81745.1"/>
    </source>
</evidence>
<dbReference type="EMBL" id="RCYR01000002">
    <property type="protein sequence ID" value="RYS81745.1"/>
    <property type="molecule type" value="Genomic_DNA"/>
</dbReference>
<evidence type="ECO:0000313" key="2">
    <source>
        <dbReference type="Proteomes" id="UP000292665"/>
    </source>
</evidence>
<dbReference type="AlphaFoldDB" id="A0A4Q5CAC1"/>
<sequence length="67" mass="8059">MGIKNDCRRNAEGYSDPTAYEALKNMEQEEERFHKLLDTIFVLCELSDFHIEERIVIKDKRTGRIWR</sequence>
<dbReference type="Proteomes" id="UP000292665">
    <property type="component" value="Unassembled WGS sequence"/>
</dbReference>
<dbReference type="RefSeq" id="WP_129794692.1">
    <property type="nucleotide sequence ID" value="NZ_JAKNFB010000005.1"/>
</dbReference>
<proteinExistence type="predicted"/>
<organism evidence="1 2">
    <name type="scientific">[Ruminococcus] torques</name>
    <dbReference type="NCBI Taxonomy" id="33039"/>
    <lineage>
        <taxon>Bacteria</taxon>
        <taxon>Bacillati</taxon>
        <taxon>Bacillota</taxon>
        <taxon>Clostridia</taxon>
        <taxon>Lachnospirales</taxon>
        <taxon>Lachnospiraceae</taxon>
        <taxon>Mediterraneibacter</taxon>
    </lineage>
</organism>
<accession>A0A4Q5CAC1</accession>
<name>A0A4Q5CAC1_9FIRM</name>